<dbReference type="AlphaFoldDB" id="A0A5J5FBI1"/>
<feature type="compositionally biased region" description="Acidic residues" evidence="6">
    <location>
        <begin position="585"/>
        <end position="601"/>
    </location>
</feature>
<comment type="subcellular location">
    <subcellularLocation>
        <location evidence="1">Nucleus</location>
    </subcellularLocation>
</comment>
<dbReference type="InterPro" id="IPR011084">
    <property type="entry name" value="DRMBL"/>
</dbReference>
<feature type="region of interest" description="Disordered" evidence="6">
    <location>
        <begin position="572"/>
        <end position="601"/>
    </location>
</feature>
<feature type="compositionally biased region" description="Basic and acidic residues" evidence="6">
    <location>
        <begin position="161"/>
        <end position="173"/>
    </location>
</feature>
<keyword evidence="4" id="KW-0234">DNA repair</keyword>
<dbReference type="SMART" id="SM00849">
    <property type="entry name" value="Lactamase_B"/>
    <property type="match status" value="1"/>
</dbReference>
<evidence type="ECO:0000256" key="4">
    <source>
        <dbReference type="ARBA" id="ARBA00023204"/>
    </source>
</evidence>
<dbReference type="PANTHER" id="PTHR23240">
    <property type="entry name" value="DNA CROSS-LINK REPAIR PROTEIN PSO2/SNM1-RELATED"/>
    <property type="match status" value="1"/>
</dbReference>
<protein>
    <recommendedName>
        <fullName evidence="7">Metallo-beta-lactamase domain-containing protein</fullName>
    </recommendedName>
</protein>
<dbReference type="OrthoDB" id="262529at2759"/>
<comment type="similarity">
    <text evidence="2">Belongs to the DNA repair metallo-beta-lactamase (DRMBL) family.</text>
</comment>
<dbReference type="Gene3D" id="3.40.50.12650">
    <property type="match status" value="1"/>
</dbReference>
<dbReference type="CDD" id="cd16273">
    <property type="entry name" value="SNM1A-1C-like_MBL-fold"/>
    <property type="match status" value="1"/>
</dbReference>
<dbReference type="GO" id="GO:0005634">
    <property type="term" value="C:nucleus"/>
    <property type="evidence" value="ECO:0007669"/>
    <property type="project" value="UniProtKB-SubCell"/>
</dbReference>
<dbReference type="GO" id="GO:0003684">
    <property type="term" value="F:damaged DNA binding"/>
    <property type="evidence" value="ECO:0007669"/>
    <property type="project" value="TreeGrafter"/>
</dbReference>
<feature type="compositionally biased region" description="Acidic residues" evidence="6">
    <location>
        <begin position="120"/>
        <end position="133"/>
    </location>
</feature>
<dbReference type="GO" id="GO:0036297">
    <property type="term" value="P:interstrand cross-link repair"/>
    <property type="evidence" value="ECO:0007669"/>
    <property type="project" value="TreeGrafter"/>
</dbReference>
<dbReference type="InterPro" id="IPR036866">
    <property type="entry name" value="RibonucZ/Hydroxyglut_hydro"/>
</dbReference>
<evidence type="ECO:0000256" key="1">
    <source>
        <dbReference type="ARBA" id="ARBA00004123"/>
    </source>
</evidence>
<evidence type="ECO:0000256" key="3">
    <source>
        <dbReference type="ARBA" id="ARBA00022763"/>
    </source>
</evidence>
<feature type="region of interest" description="Disordered" evidence="6">
    <location>
        <begin position="933"/>
        <end position="955"/>
    </location>
</feature>
<feature type="compositionally biased region" description="Low complexity" evidence="6">
    <location>
        <begin position="709"/>
        <end position="720"/>
    </location>
</feature>
<keyword evidence="3" id="KW-0227">DNA damage</keyword>
<evidence type="ECO:0000256" key="5">
    <source>
        <dbReference type="ARBA" id="ARBA00023242"/>
    </source>
</evidence>
<dbReference type="SUPFAM" id="SSF56281">
    <property type="entry name" value="Metallo-hydrolase/oxidoreductase"/>
    <property type="match status" value="1"/>
</dbReference>
<dbReference type="InterPro" id="IPR001279">
    <property type="entry name" value="Metallo-B-lactamas"/>
</dbReference>
<feature type="region of interest" description="Disordered" evidence="6">
    <location>
        <begin position="701"/>
        <end position="721"/>
    </location>
</feature>
<dbReference type="Pfam" id="PF07522">
    <property type="entry name" value="DRMBL"/>
    <property type="match status" value="1"/>
</dbReference>
<evidence type="ECO:0000313" key="8">
    <source>
        <dbReference type="EMBL" id="KAA8915005.1"/>
    </source>
</evidence>
<feature type="region of interest" description="Disordered" evidence="6">
    <location>
        <begin position="1"/>
        <end position="83"/>
    </location>
</feature>
<name>A0A5J5FBI1_9PEZI</name>
<dbReference type="Gene3D" id="3.60.15.10">
    <property type="entry name" value="Ribonuclease Z/Hydroxyacylglutathione hydrolase-like"/>
    <property type="match status" value="1"/>
</dbReference>
<dbReference type="InParanoid" id="A0A5J5FBI1"/>
<evidence type="ECO:0000313" key="9">
    <source>
        <dbReference type="Proteomes" id="UP000326924"/>
    </source>
</evidence>
<feature type="compositionally biased region" description="Basic and acidic residues" evidence="6">
    <location>
        <begin position="140"/>
        <end position="150"/>
    </location>
</feature>
<comment type="caution">
    <text evidence="8">The sequence shown here is derived from an EMBL/GenBank/DDBJ whole genome shotgun (WGS) entry which is preliminary data.</text>
</comment>
<gene>
    <name evidence="8" type="ORF">FN846DRAFT_2896</name>
</gene>
<accession>A0A5J5FBI1</accession>
<dbReference type="EMBL" id="VXIS01000001">
    <property type="protein sequence ID" value="KAA8915005.1"/>
    <property type="molecule type" value="Genomic_DNA"/>
</dbReference>
<dbReference type="Proteomes" id="UP000326924">
    <property type="component" value="Unassembled WGS sequence"/>
</dbReference>
<feature type="compositionally biased region" description="Basic and acidic residues" evidence="6">
    <location>
        <begin position="439"/>
        <end position="468"/>
    </location>
</feature>
<feature type="region of interest" description="Disordered" evidence="6">
    <location>
        <begin position="119"/>
        <end position="209"/>
    </location>
</feature>
<keyword evidence="9" id="KW-1185">Reference proteome</keyword>
<dbReference type="GO" id="GO:0035312">
    <property type="term" value="F:5'-3' DNA exonuclease activity"/>
    <property type="evidence" value="ECO:0007669"/>
    <property type="project" value="TreeGrafter"/>
</dbReference>
<dbReference type="PANTHER" id="PTHR23240:SF6">
    <property type="entry name" value="DNA CROSS-LINK REPAIR 1A PROTEIN"/>
    <property type="match status" value="1"/>
</dbReference>
<feature type="compositionally biased region" description="Polar residues" evidence="6">
    <location>
        <begin position="52"/>
        <end position="61"/>
    </location>
</feature>
<dbReference type="GO" id="GO:0006303">
    <property type="term" value="P:double-strand break repair via nonhomologous end joining"/>
    <property type="evidence" value="ECO:0007669"/>
    <property type="project" value="TreeGrafter"/>
</dbReference>
<sequence length="1169" mass="127535">MMPPANGAPSASPIDLTGSSPPEAKTSRTSHSGPASRSTFPTPSRPRPPRQMQLTSFLGSPSANSATKKATPKSSAKKKGKNASILTFFKPVDSSKPQKLSGKDPLGDELFLAHGAYELDVTDPEDNEDDSDIEMLWGGPEERRKSEDRPQLAWHVGQLELSKDTKEVHKDVQMEEAPPIPLEGEEKASAASAPVTPVPTPKANPKPDLSAVKLDLSSSMLFKKPPVPEKTTIPEKDVTPTRARALPSILELDRIPCTQYEGSEDIYETLIEPYTKAEKDAFYAKLATARITKELPGEPAGVDNSRATVNESPGEPASLLKFKPQGPKAEVIKAEKAAIKSKSTAERELPEPASIPTLKFLNLVAKFPTLKAGVDTLKVSHNESPSEKVGSNRSMLQPHQAKVHTKANADLPVAPTQSKVDLPMANMGPPKSKVVNTKSKMEAPKEQANCEKLNYEKGLGRPKSKIDPLKTMVKASNARVDTPRPKNKAQVLKTKMGPPKFKLETPNAKAQHSATKTSPYLRGLYAEFGKTGPTMEGMDEIQDFTQTQDRRSKLKRKREVRPMAKLSPIELADDPIGTFSNPTDSESEYWSDEYDDGYDEEDDERRVKGKAMRYEDCEPTQITQANFDFDPAARAVEGGSGYWEDVSNDVAGIKMEKSSQYYHGGPKCPICAISLSGLSEKIANTHVNRCLDGGGNTNLTSSTSKEAVSSTTTPTTSTPTQGISSAFTKIMSFNTEARAWASAAAAEASSKGKRASERSCPFYKILYNGPITVDAFRFGKIPGCVAYFLSHFHSDHYVGLSSKWDHGPIYCSRATANLVRSRLRVDPKWVVELPWETWVDIPGVKGVRVQGIDANHCPGSMMFVFEKTNGKRILHCGDFRAEEKHLRHPLLRGQRLDEVYLDTTYLNPKYAFPPQKMVVDACAQLCVGLSLGSTSSSKESPGSGGGGISSFLSQPARKGKEKGRLLIVVGTYSIGKERIAVGIAKALSSKIYAPANKLSTLHQLEDPVLTSLLTPVSADAQVHLTPLGSIDPDSLASYLSSHPAFSRIVAFKPSGWNYKPPSSRLTTTTSIEDVLYSPAWRTGYKVSDMAPARGANERVSCYLVPYSEHSSFRELSIFCCALDIVKILPTVNVGSKKSREKMAGWVKRWEGVRKKGGWRLVEDGGVGVW</sequence>
<evidence type="ECO:0000259" key="7">
    <source>
        <dbReference type="SMART" id="SM00849"/>
    </source>
</evidence>
<organism evidence="8 9">
    <name type="scientific">Sphaerosporella brunnea</name>
    <dbReference type="NCBI Taxonomy" id="1250544"/>
    <lineage>
        <taxon>Eukaryota</taxon>
        <taxon>Fungi</taxon>
        <taxon>Dikarya</taxon>
        <taxon>Ascomycota</taxon>
        <taxon>Pezizomycotina</taxon>
        <taxon>Pezizomycetes</taxon>
        <taxon>Pezizales</taxon>
        <taxon>Pyronemataceae</taxon>
        <taxon>Sphaerosporella</taxon>
    </lineage>
</organism>
<feature type="domain" description="Metallo-beta-lactamase" evidence="7">
    <location>
        <begin position="759"/>
        <end position="929"/>
    </location>
</feature>
<feature type="region of interest" description="Disordered" evidence="6">
    <location>
        <begin position="381"/>
        <end position="516"/>
    </location>
</feature>
<feature type="compositionally biased region" description="Low complexity" evidence="6">
    <location>
        <begin position="62"/>
        <end position="74"/>
    </location>
</feature>
<reference evidence="8 9" key="1">
    <citation type="submission" date="2019-09" db="EMBL/GenBank/DDBJ databases">
        <title>Draft genome of the ectomycorrhizal ascomycete Sphaerosporella brunnea.</title>
        <authorList>
            <consortium name="DOE Joint Genome Institute"/>
            <person name="Benucci G.M."/>
            <person name="Marozzi G."/>
            <person name="Antonielli L."/>
            <person name="Sanchez S."/>
            <person name="Marco P."/>
            <person name="Wang X."/>
            <person name="Falini L.B."/>
            <person name="Barry K."/>
            <person name="Haridas S."/>
            <person name="Lipzen A."/>
            <person name="Labutti K."/>
            <person name="Grigoriev I.V."/>
            <person name="Murat C."/>
            <person name="Martin F."/>
            <person name="Albertini E."/>
            <person name="Donnini D."/>
            <person name="Bonito G."/>
        </authorList>
    </citation>
    <scope>NUCLEOTIDE SEQUENCE [LARGE SCALE GENOMIC DNA]</scope>
    <source>
        <strain evidence="8 9">Sb_GMNB300</strain>
    </source>
</reference>
<feature type="region of interest" description="Disordered" evidence="6">
    <location>
        <begin position="296"/>
        <end position="326"/>
    </location>
</feature>
<evidence type="ECO:0000256" key="6">
    <source>
        <dbReference type="SAM" id="MobiDB-lite"/>
    </source>
</evidence>
<evidence type="ECO:0000256" key="2">
    <source>
        <dbReference type="ARBA" id="ARBA00010304"/>
    </source>
</evidence>
<proteinExistence type="inferred from homology"/>
<keyword evidence="5" id="KW-0539">Nucleus</keyword>